<feature type="domain" description="Fibronectin type-III" evidence="4">
    <location>
        <begin position="422"/>
        <end position="512"/>
    </location>
</feature>
<evidence type="ECO:0000259" key="4">
    <source>
        <dbReference type="PROSITE" id="PS50853"/>
    </source>
</evidence>
<dbReference type="EMBL" id="JANTQA010000023">
    <property type="protein sequence ID" value="KAJ3443637.1"/>
    <property type="molecule type" value="Genomic_DNA"/>
</dbReference>
<feature type="repeat" description="ANK" evidence="3">
    <location>
        <begin position="160"/>
        <end position="192"/>
    </location>
</feature>
<evidence type="ECO:0000256" key="1">
    <source>
        <dbReference type="ARBA" id="ARBA00022737"/>
    </source>
</evidence>
<dbReference type="SUPFAM" id="SSF48403">
    <property type="entry name" value="Ankyrin repeat"/>
    <property type="match status" value="2"/>
</dbReference>
<evidence type="ECO:0000256" key="3">
    <source>
        <dbReference type="PROSITE-ProRule" id="PRU00023"/>
    </source>
</evidence>
<dbReference type="PROSITE" id="PS50088">
    <property type="entry name" value="ANK_REPEAT"/>
    <property type="match status" value="3"/>
</dbReference>
<dbReference type="Pfam" id="PF00041">
    <property type="entry name" value="fn3"/>
    <property type="match status" value="1"/>
</dbReference>
<dbReference type="PANTHER" id="PTHR24198:SF165">
    <property type="entry name" value="ANKYRIN REPEAT-CONTAINING PROTEIN-RELATED"/>
    <property type="match status" value="1"/>
</dbReference>
<dbReference type="Pfam" id="PF00023">
    <property type="entry name" value="Ank"/>
    <property type="match status" value="1"/>
</dbReference>
<comment type="caution">
    <text evidence="5">The sequence shown here is derived from an EMBL/GenBank/DDBJ whole genome shotgun (WGS) entry which is preliminary data.</text>
</comment>
<feature type="repeat" description="ANK" evidence="3">
    <location>
        <begin position="361"/>
        <end position="393"/>
    </location>
</feature>
<reference evidence="5" key="1">
    <citation type="submission" date="2022-08" db="EMBL/GenBank/DDBJ databases">
        <title>Novel sulphate-reducing endosymbionts in the free-living metamonad Anaeramoeba.</title>
        <authorList>
            <person name="Jerlstrom-Hultqvist J."/>
            <person name="Cepicka I."/>
            <person name="Gallot-Lavallee L."/>
            <person name="Salas-Leiva D."/>
            <person name="Curtis B.A."/>
            <person name="Zahonova K."/>
            <person name="Pipaliya S."/>
            <person name="Dacks J."/>
            <person name="Roger A.J."/>
        </authorList>
    </citation>
    <scope>NUCLEOTIDE SEQUENCE</scope>
    <source>
        <strain evidence="5">Busselton2</strain>
    </source>
</reference>
<protein>
    <submittedName>
        <fullName evidence="5">Ankyrin repeat family protein</fullName>
    </submittedName>
</protein>
<evidence type="ECO:0000256" key="2">
    <source>
        <dbReference type="ARBA" id="ARBA00023043"/>
    </source>
</evidence>
<evidence type="ECO:0000313" key="5">
    <source>
        <dbReference type="EMBL" id="KAJ3443637.1"/>
    </source>
</evidence>
<accession>A0AAV7ZNS3</accession>
<dbReference type="InterPro" id="IPR002110">
    <property type="entry name" value="Ankyrin_rpt"/>
</dbReference>
<dbReference type="Pfam" id="PF12796">
    <property type="entry name" value="Ank_2"/>
    <property type="match status" value="3"/>
</dbReference>
<dbReference type="AlphaFoldDB" id="A0AAV7ZNS3"/>
<keyword evidence="2 3" id="KW-0040">ANK repeat</keyword>
<dbReference type="InterPro" id="IPR036770">
    <property type="entry name" value="Ankyrin_rpt-contain_sf"/>
</dbReference>
<organism evidence="5 6">
    <name type="scientific">Anaeramoeba flamelloides</name>
    <dbReference type="NCBI Taxonomy" id="1746091"/>
    <lineage>
        <taxon>Eukaryota</taxon>
        <taxon>Metamonada</taxon>
        <taxon>Anaeramoebidae</taxon>
        <taxon>Anaeramoeba</taxon>
    </lineage>
</organism>
<dbReference type="Gene3D" id="1.25.40.20">
    <property type="entry name" value="Ankyrin repeat-containing domain"/>
    <property type="match status" value="3"/>
</dbReference>
<feature type="repeat" description="ANK" evidence="3">
    <location>
        <begin position="42"/>
        <end position="74"/>
    </location>
</feature>
<proteinExistence type="predicted"/>
<dbReference type="Proteomes" id="UP001146793">
    <property type="component" value="Unassembled WGS sequence"/>
</dbReference>
<dbReference type="InterPro" id="IPR036116">
    <property type="entry name" value="FN3_sf"/>
</dbReference>
<dbReference type="PANTHER" id="PTHR24198">
    <property type="entry name" value="ANKYRIN REPEAT AND PROTEIN KINASE DOMAIN-CONTAINING PROTEIN"/>
    <property type="match status" value="1"/>
</dbReference>
<dbReference type="InterPro" id="IPR013783">
    <property type="entry name" value="Ig-like_fold"/>
</dbReference>
<dbReference type="PROSITE" id="PS50853">
    <property type="entry name" value="FN3"/>
    <property type="match status" value="1"/>
</dbReference>
<keyword evidence="1" id="KW-0677">Repeat</keyword>
<evidence type="ECO:0000313" key="6">
    <source>
        <dbReference type="Proteomes" id="UP001146793"/>
    </source>
</evidence>
<dbReference type="SUPFAM" id="SSF49265">
    <property type="entry name" value="Fibronectin type III"/>
    <property type="match status" value="1"/>
</dbReference>
<dbReference type="Gene3D" id="2.60.40.10">
    <property type="entry name" value="Immunoglobulins"/>
    <property type="match status" value="1"/>
</dbReference>
<dbReference type="CDD" id="cd00063">
    <property type="entry name" value="FN3"/>
    <property type="match status" value="1"/>
</dbReference>
<dbReference type="SMART" id="SM00060">
    <property type="entry name" value="FN3"/>
    <property type="match status" value="1"/>
</dbReference>
<dbReference type="InterPro" id="IPR003961">
    <property type="entry name" value="FN3_dom"/>
</dbReference>
<gene>
    <name evidence="5" type="ORF">M0812_09481</name>
</gene>
<sequence length="518" mass="58772">METGAVLSVKWTKLHFFSRDGNLEELKKVMNEISNIDEMKSDNWTALHLATLNDHCECVSYLLSKGADPLLKTNKKKTALEIAILQNNKCIYEILYNMCKEEPLIKIRDSLYNEENIKDIPEHLSEDFCGLTILHLSIIFGNEYLFAKYSNKGKNVLDFYQNSALHYCSIFGRLKFLKSLIQMGAKINQVNTHKSTSLLLASKHCQAGIVQELLLNGAKLRANNHGTNPIHFACYKGSVEVLSELFASKDGKLIINSTRNDGSTPVHLAILGESAPCLELLYLALANFAIPNSLGEYPIYIAVKIRNLEIIKFLLQVKNRVKHYNTNQTTALHLCACRNDIEIIKLLLESKIFPINCKDHLGNTPLHIAAENNHFEVIKILLKYNSKLDIKNNIGLMPKEIVKESKCLNLLKWIGKDISKLQPSKIEKIELAQSFMNELKLFWLPPNSFDKILHYNVTISGNKFNKLITTNETTILIDSLKKSQTYKIKVCATNFFGKGPYSKQFSFKTSSKNISKNI</sequence>
<name>A0AAV7ZNS3_9EUKA</name>
<dbReference type="PROSITE" id="PS50297">
    <property type="entry name" value="ANK_REP_REGION"/>
    <property type="match status" value="2"/>
</dbReference>
<dbReference type="SMART" id="SM00248">
    <property type="entry name" value="ANK"/>
    <property type="match status" value="9"/>
</dbReference>